<keyword evidence="3 6" id="KW-0812">Transmembrane</keyword>
<comment type="caution">
    <text evidence="7">The sequence shown here is derived from an EMBL/GenBank/DDBJ whole genome shotgun (WGS) entry which is preliminary data.</text>
</comment>
<feature type="transmembrane region" description="Helical" evidence="6">
    <location>
        <begin position="104"/>
        <end position="125"/>
    </location>
</feature>
<feature type="transmembrane region" description="Helical" evidence="6">
    <location>
        <begin position="315"/>
        <end position="334"/>
    </location>
</feature>
<gene>
    <name evidence="7" type="ORF">HMPREF7215_1331</name>
</gene>
<keyword evidence="2" id="KW-1003">Cell membrane</keyword>
<dbReference type="Proteomes" id="UP000006462">
    <property type="component" value="Unassembled WGS sequence"/>
</dbReference>
<protein>
    <submittedName>
        <fullName evidence="7">Branched-chain amino acid ABC transporter, permease protein</fullName>
    </submittedName>
</protein>
<reference evidence="7 8" key="1">
    <citation type="submission" date="2009-12" db="EMBL/GenBank/DDBJ databases">
        <authorList>
            <person name="Shrivastava S."/>
            <person name="Madupu R."/>
            <person name="Durkin A.S."/>
            <person name="Torralba M."/>
            <person name="Methe B."/>
            <person name="Sutton G.G."/>
            <person name="Strausberg R.L."/>
            <person name="Nelson K.E."/>
        </authorList>
    </citation>
    <scope>NUCLEOTIDE SEQUENCE [LARGE SCALE GENOMIC DNA]</scope>
    <source>
        <strain evidence="7 8">W5455</strain>
    </source>
</reference>
<feature type="transmembrane region" description="Helical" evidence="6">
    <location>
        <begin position="276"/>
        <end position="303"/>
    </location>
</feature>
<dbReference type="RefSeq" id="WP_009165835.1">
    <property type="nucleotide sequence ID" value="NZ_ADFP01000122.1"/>
</dbReference>
<keyword evidence="8" id="KW-1185">Reference proteome</keyword>
<dbReference type="PANTHER" id="PTHR30482:SF10">
    <property type="entry name" value="HIGH-AFFINITY BRANCHED-CHAIN AMINO ACID TRANSPORT PROTEIN BRAE"/>
    <property type="match status" value="1"/>
</dbReference>
<feature type="transmembrane region" description="Helical" evidence="6">
    <location>
        <begin position="12"/>
        <end position="33"/>
    </location>
</feature>
<evidence type="ECO:0000256" key="5">
    <source>
        <dbReference type="ARBA" id="ARBA00023136"/>
    </source>
</evidence>
<name>A0ABM9ZS38_9BACT</name>
<sequence length="356" mass="37850">MKRLINLKRPEARRVYGTYALVTLAYVILQIMISTRTLSSSMKGMLVPICAYMVMAVVLNLVVGVLGELSLGHAGFMSVGAFTGVACAILLQDLVPLAPLRLSVSMAAGAASAALAGFLIGIPVLRLKGDYLAIVTLAFGEIIKSVLNNFYMGVDKAGLHFSMLSDKTGLAPGGRLIVGGPMGIGGIRKIATFGTGFALVMIALVVVYNLINSRLGRAFQAVRDDRIAAESVGIDVTRYKMTAFVVSAALAGAAGCLFAMNYSTIVANKFDFNTSILILVFVVLGGQGNMLGSIVAAAALTILPEKLREFRDYRMLIYAVLLIAIMLGSNNAAVRNFFARLKLFGPKAEEETFHGH</sequence>
<feature type="transmembrane region" description="Helical" evidence="6">
    <location>
        <begin position="74"/>
        <end position="92"/>
    </location>
</feature>
<feature type="transmembrane region" description="Helical" evidence="6">
    <location>
        <begin position="45"/>
        <end position="67"/>
    </location>
</feature>
<evidence type="ECO:0000256" key="2">
    <source>
        <dbReference type="ARBA" id="ARBA00022475"/>
    </source>
</evidence>
<proteinExistence type="predicted"/>
<dbReference type="PANTHER" id="PTHR30482">
    <property type="entry name" value="HIGH-AFFINITY BRANCHED-CHAIN AMINO ACID TRANSPORT SYSTEM PERMEASE"/>
    <property type="match status" value="1"/>
</dbReference>
<dbReference type="EMBL" id="ADFP01000122">
    <property type="protein sequence ID" value="EFB89723.1"/>
    <property type="molecule type" value="Genomic_DNA"/>
</dbReference>
<evidence type="ECO:0000256" key="3">
    <source>
        <dbReference type="ARBA" id="ARBA00022692"/>
    </source>
</evidence>
<feature type="transmembrane region" description="Helical" evidence="6">
    <location>
        <begin position="243"/>
        <end position="264"/>
    </location>
</feature>
<evidence type="ECO:0000256" key="4">
    <source>
        <dbReference type="ARBA" id="ARBA00022989"/>
    </source>
</evidence>
<comment type="subcellular location">
    <subcellularLocation>
        <location evidence="1">Cell membrane</location>
        <topology evidence="1">Multi-pass membrane protein</topology>
    </subcellularLocation>
</comment>
<feature type="transmembrane region" description="Helical" evidence="6">
    <location>
        <begin position="132"/>
        <end position="154"/>
    </location>
</feature>
<dbReference type="Pfam" id="PF02653">
    <property type="entry name" value="BPD_transp_2"/>
    <property type="match status" value="1"/>
</dbReference>
<evidence type="ECO:0000313" key="7">
    <source>
        <dbReference type="EMBL" id="EFB89723.1"/>
    </source>
</evidence>
<dbReference type="CDD" id="cd06581">
    <property type="entry name" value="TM_PBP1_LivM_like"/>
    <property type="match status" value="1"/>
</dbReference>
<accession>A0ABM9ZS38</accession>
<dbReference type="InterPro" id="IPR043428">
    <property type="entry name" value="LivM-like"/>
</dbReference>
<keyword evidence="5 6" id="KW-0472">Membrane</keyword>
<feature type="transmembrane region" description="Helical" evidence="6">
    <location>
        <begin position="190"/>
        <end position="211"/>
    </location>
</feature>
<keyword evidence="4 6" id="KW-1133">Transmembrane helix</keyword>
<evidence type="ECO:0000256" key="1">
    <source>
        <dbReference type="ARBA" id="ARBA00004651"/>
    </source>
</evidence>
<evidence type="ECO:0000313" key="8">
    <source>
        <dbReference type="Proteomes" id="UP000006462"/>
    </source>
</evidence>
<dbReference type="InterPro" id="IPR001851">
    <property type="entry name" value="ABC_transp_permease"/>
</dbReference>
<evidence type="ECO:0000256" key="6">
    <source>
        <dbReference type="SAM" id="Phobius"/>
    </source>
</evidence>
<organism evidence="7 8">
    <name type="scientific">Pyramidobacter piscolens W5455</name>
    <dbReference type="NCBI Taxonomy" id="352165"/>
    <lineage>
        <taxon>Bacteria</taxon>
        <taxon>Thermotogati</taxon>
        <taxon>Synergistota</taxon>
        <taxon>Synergistia</taxon>
        <taxon>Synergistales</taxon>
        <taxon>Dethiosulfovibrionaceae</taxon>
        <taxon>Pyramidobacter</taxon>
    </lineage>
</organism>